<evidence type="ECO:0000256" key="9">
    <source>
        <dbReference type="ARBA" id="ARBA00023098"/>
    </source>
</evidence>
<dbReference type="EMBL" id="CP144696">
    <property type="protein sequence ID" value="WVZ10976.1"/>
    <property type="molecule type" value="Genomic_DNA"/>
</dbReference>
<evidence type="ECO:0000256" key="10">
    <source>
        <dbReference type="ARBA" id="ARBA00023136"/>
    </source>
</evidence>
<evidence type="ECO:0000256" key="1">
    <source>
        <dbReference type="ARBA" id="ARBA00004141"/>
    </source>
</evidence>
<proteinExistence type="inferred from homology"/>
<dbReference type="GO" id="GO:0030148">
    <property type="term" value="P:sphingolipid biosynthetic process"/>
    <property type="evidence" value="ECO:0007669"/>
    <property type="project" value="TreeGrafter"/>
</dbReference>
<protein>
    <recommendedName>
        <fullName evidence="4">very-long-chain (3R)-3-hydroxyacyl-CoA dehydratase</fullName>
        <ecNumber evidence="4">4.2.1.134</ecNumber>
    </recommendedName>
</protein>
<evidence type="ECO:0000256" key="13">
    <source>
        <dbReference type="ARBA" id="ARBA00036671"/>
    </source>
</evidence>
<keyword evidence="9" id="KW-0443">Lipid metabolism</keyword>
<keyword evidence="6 14" id="KW-0812">Transmembrane</keyword>
<dbReference type="GO" id="GO:0030497">
    <property type="term" value="P:fatty acid elongation"/>
    <property type="evidence" value="ECO:0007669"/>
    <property type="project" value="TreeGrafter"/>
</dbReference>
<evidence type="ECO:0000256" key="11">
    <source>
        <dbReference type="ARBA" id="ARBA00023160"/>
    </source>
</evidence>
<keyword evidence="5" id="KW-0444">Lipid biosynthesis</keyword>
<sequence>MAGFFSLLRRVYLTAYNYTLFAGWFLVLFTVLKTLKESGHENLYIAAEKPLFFSQTAAVLEILHGLVGESGAVSSNSNLAADRFKVVRGLGHFMEFPRGDLLEPTNFTKTADMTAGRRLQAMMQRPQLIGSSDRFGRKWLRNAKLSQLSVKCWGNTRNVAGEGWVFIGWRRAAATS</sequence>
<keyword evidence="12" id="KW-0456">Lyase</keyword>
<dbReference type="GO" id="GO:0042761">
    <property type="term" value="P:very long-chain fatty acid biosynthetic process"/>
    <property type="evidence" value="ECO:0007669"/>
    <property type="project" value="TreeGrafter"/>
</dbReference>
<evidence type="ECO:0000256" key="5">
    <source>
        <dbReference type="ARBA" id="ARBA00022516"/>
    </source>
</evidence>
<keyword evidence="11" id="KW-0275">Fatty acid biosynthesis</keyword>
<evidence type="ECO:0000256" key="8">
    <source>
        <dbReference type="ARBA" id="ARBA00022989"/>
    </source>
</evidence>
<reference evidence="15 16" key="1">
    <citation type="journal article" date="2023" name="Life. Sci Alliance">
        <title>Evolutionary insights into 3D genome organization and epigenetic landscape of Vigna mungo.</title>
        <authorList>
            <person name="Junaid A."/>
            <person name="Singh B."/>
            <person name="Bhatia S."/>
        </authorList>
    </citation>
    <scope>NUCLEOTIDE SEQUENCE [LARGE SCALE GENOMIC DNA]</scope>
    <source>
        <strain evidence="15">Urdbean</strain>
    </source>
</reference>
<evidence type="ECO:0000256" key="2">
    <source>
        <dbReference type="ARBA" id="ARBA00005194"/>
    </source>
</evidence>
<evidence type="ECO:0000313" key="15">
    <source>
        <dbReference type="EMBL" id="WVZ10976.1"/>
    </source>
</evidence>
<dbReference type="PANTHER" id="PTHR11035">
    <property type="entry name" value="VERY-LONG-CHAIN (3R)-3-HYDROXYACYL-COA DEHYDRATASE"/>
    <property type="match status" value="1"/>
</dbReference>
<dbReference type="AlphaFoldDB" id="A0AAQ3NJF8"/>
<comment type="subcellular location">
    <subcellularLocation>
        <location evidence="1">Membrane</location>
        <topology evidence="1">Multi-pass membrane protein</topology>
    </subcellularLocation>
</comment>
<comment type="catalytic activity">
    <reaction evidence="13">
        <text>a very-long-chain (3R)-3-hydroxyacyl-CoA = a very-long-chain (2E)-enoyl-CoA + H2O</text>
        <dbReference type="Rhea" id="RHEA:45812"/>
        <dbReference type="ChEBI" id="CHEBI:15377"/>
        <dbReference type="ChEBI" id="CHEBI:83728"/>
        <dbReference type="ChEBI" id="CHEBI:85440"/>
        <dbReference type="EC" id="4.2.1.134"/>
    </reaction>
</comment>
<dbReference type="GO" id="GO:0102158">
    <property type="term" value="F:very-long-chain (3R)-3-hydroxyacyl-CoA dehydratase activity"/>
    <property type="evidence" value="ECO:0007669"/>
    <property type="project" value="UniProtKB-EC"/>
</dbReference>
<organism evidence="15 16">
    <name type="scientific">Vigna mungo</name>
    <name type="common">Black gram</name>
    <name type="synonym">Phaseolus mungo</name>
    <dbReference type="NCBI Taxonomy" id="3915"/>
    <lineage>
        <taxon>Eukaryota</taxon>
        <taxon>Viridiplantae</taxon>
        <taxon>Streptophyta</taxon>
        <taxon>Embryophyta</taxon>
        <taxon>Tracheophyta</taxon>
        <taxon>Spermatophyta</taxon>
        <taxon>Magnoliopsida</taxon>
        <taxon>eudicotyledons</taxon>
        <taxon>Gunneridae</taxon>
        <taxon>Pentapetalae</taxon>
        <taxon>rosids</taxon>
        <taxon>fabids</taxon>
        <taxon>Fabales</taxon>
        <taxon>Fabaceae</taxon>
        <taxon>Papilionoideae</taxon>
        <taxon>50 kb inversion clade</taxon>
        <taxon>NPAAA clade</taxon>
        <taxon>indigoferoid/millettioid clade</taxon>
        <taxon>Phaseoleae</taxon>
        <taxon>Vigna</taxon>
    </lineage>
</organism>
<dbReference type="PANTHER" id="PTHR11035:SF3">
    <property type="entry name" value="VERY-LONG-CHAIN (3R)-3-HYDROXYACYL-COA DEHYDRATASE"/>
    <property type="match status" value="1"/>
</dbReference>
<feature type="transmembrane region" description="Helical" evidence="14">
    <location>
        <begin position="15"/>
        <end position="32"/>
    </location>
</feature>
<evidence type="ECO:0000256" key="4">
    <source>
        <dbReference type="ARBA" id="ARBA00013122"/>
    </source>
</evidence>
<accession>A0AAQ3NJF8</accession>
<comment type="similarity">
    <text evidence="3">Belongs to the very long-chain fatty acids dehydratase HACD family.</text>
</comment>
<evidence type="ECO:0000256" key="14">
    <source>
        <dbReference type="SAM" id="Phobius"/>
    </source>
</evidence>
<keyword evidence="8 14" id="KW-1133">Transmembrane helix</keyword>
<keyword evidence="16" id="KW-1185">Reference proteome</keyword>
<dbReference type="Proteomes" id="UP001374535">
    <property type="component" value="Chromosome 5"/>
</dbReference>
<dbReference type="GO" id="GO:0005789">
    <property type="term" value="C:endoplasmic reticulum membrane"/>
    <property type="evidence" value="ECO:0007669"/>
    <property type="project" value="TreeGrafter"/>
</dbReference>
<comment type="pathway">
    <text evidence="2">Lipid metabolism; fatty acid biosynthesis.</text>
</comment>
<evidence type="ECO:0000256" key="3">
    <source>
        <dbReference type="ARBA" id="ARBA00007811"/>
    </source>
</evidence>
<evidence type="ECO:0000256" key="7">
    <source>
        <dbReference type="ARBA" id="ARBA00022832"/>
    </source>
</evidence>
<gene>
    <name evidence="15" type="ORF">V8G54_015506</name>
</gene>
<keyword evidence="10 14" id="KW-0472">Membrane</keyword>
<evidence type="ECO:0000313" key="16">
    <source>
        <dbReference type="Proteomes" id="UP001374535"/>
    </source>
</evidence>
<evidence type="ECO:0000256" key="12">
    <source>
        <dbReference type="ARBA" id="ARBA00023239"/>
    </source>
</evidence>
<dbReference type="EC" id="4.2.1.134" evidence="4"/>
<name>A0AAQ3NJF8_VIGMU</name>
<evidence type="ECO:0000256" key="6">
    <source>
        <dbReference type="ARBA" id="ARBA00022692"/>
    </source>
</evidence>
<dbReference type="InterPro" id="IPR007482">
    <property type="entry name" value="Tyr_Pase-like_PTPLA"/>
</dbReference>
<keyword evidence="7" id="KW-0276">Fatty acid metabolism</keyword>